<reference evidence="1 2" key="1">
    <citation type="submission" date="2020-08" db="EMBL/GenBank/DDBJ databases">
        <title>Genomic Encyclopedia of Type Strains, Phase IV (KMG-IV): sequencing the most valuable type-strain genomes for metagenomic binning, comparative biology and taxonomic classification.</title>
        <authorList>
            <person name="Goeker M."/>
        </authorList>
    </citation>
    <scope>NUCLEOTIDE SEQUENCE [LARGE SCALE GENOMIC DNA]</scope>
    <source>
        <strain evidence="1 2">DSM 10368</strain>
    </source>
</reference>
<evidence type="ECO:0000313" key="2">
    <source>
        <dbReference type="Proteomes" id="UP000577697"/>
    </source>
</evidence>
<accession>A0ABR6H3K3</accession>
<dbReference type="EMBL" id="JACICB010000004">
    <property type="protein sequence ID" value="MBB3705075.1"/>
    <property type="molecule type" value="Genomic_DNA"/>
</dbReference>
<keyword evidence="2" id="KW-1185">Reference proteome</keyword>
<evidence type="ECO:0000313" key="1">
    <source>
        <dbReference type="EMBL" id="MBB3705075.1"/>
    </source>
</evidence>
<sequence length="79" mass="8121">MLKSLICQGAGISILTPIDISRAAGRRAAFRANCRMFELLSISARDVKALSPSADMTARIMAASLDAALDAVGLGAGAQ</sequence>
<protein>
    <submittedName>
        <fullName evidence="1">Uncharacterized protein</fullName>
    </submittedName>
</protein>
<dbReference type="Proteomes" id="UP000577697">
    <property type="component" value="Unassembled WGS sequence"/>
</dbReference>
<proteinExistence type="predicted"/>
<gene>
    <name evidence="1" type="ORF">FHS67_001385</name>
</gene>
<name>A0ABR6H3K3_AMIAI</name>
<organism evidence="1 2">
    <name type="scientific">Aminobacter aminovorans</name>
    <name type="common">Chelatobacter heintzii</name>
    <dbReference type="NCBI Taxonomy" id="83263"/>
    <lineage>
        <taxon>Bacteria</taxon>
        <taxon>Pseudomonadati</taxon>
        <taxon>Pseudomonadota</taxon>
        <taxon>Alphaproteobacteria</taxon>
        <taxon>Hyphomicrobiales</taxon>
        <taxon>Phyllobacteriaceae</taxon>
        <taxon>Aminobacter</taxon>
    </lineage>
</organism>
<comment type="caution">
    <text evidence="1">The sequence shown here is derived from an EMBL/GenBank/DDBJ whole genome shotgun (WGS) entry which is preliminary data.</text>
</comment>